<name>A0ABS8MFI5_9FLAO</name>
<sequence>MTTQEKILQDKWLECVFHLDRMNEKWLKIQSEKAEKNIVSREFKYEFNSFVNSCRSVTFVMQKCFKNKAVGFEDWYQGVQDELKKNNFAKILVDIRNTNQKEGNKYPDIIQVKAINKYFQSETTFSPFPIQESNFLNGLEFSEEEKKLLPNNISNFNLVPIIENFGINLVYDNKPDETYEEVRDKMEKILLQKISKEISIKMSEITEEELRNAQITLNKLKIEQKIFTWEEFYGECKKILLFHKEKCLECIKLFV</sequence>
<protein>
    <submittedName>
        <fullName evidence="1">Uncharacterized protein</fullName>
    </submittedName>
</protein>
<dbReference type="RefSeq" id="WP_230037099.1">
    <property type="nucleotide sequence ID" value="NZ_JAJJMM010000001.1"/>
</dbReference>
<accession>A0ABS8MFI5</accession>
<proteinExistence type="predicted"/>
<dbReference type="EMBL" id="JAJJMM010000001">
    <property type="protein sequence ID" value="MCC9064270.1"/>
    <property type="molecule type" value="Genomic_DNA"/>
</dbReference>
<evidence type="ECO:0000313" key="1">
    <source>
        <dbReference type="EMBL" id="MCC9064270.1"/>
    </source>
</evidence>
<evidence type="ECO:0000313" key="2">
    <source>
        <dbReference type="Proteomes" id="UP001430679"/>
    </source>
</evidence>
<gene>
    <name evidence="1" type="ORF">LNP81_14810</name>
</gene>
<reference evidence="1" key="1">
    <citation type="submission" date="2021-11" db="EMBL/GenBank/DDBJ databases">
        <title>Description of novel Flavobacterium species.</title>
        <authorList>
            <person name="Saticioglu I.B."/>
            <person name="Ay H."/>
            <person name="Altun S."/>
            <person name="Duman M."/>
        </authorList>
    </citation>
    <scope>NUCLEOTIDE SEQUENCE</scope>
    <source>
        <strain evidence="1">F-30</strain>
    </source>
</reference>
<comment type="caution">
    <text evidence="1">The sequence shown here is derived from an EMBL/GenBank/DDBJ whole genome shotgun (WGS) entry which is preliminary data.</text>
</comment>
<dbReference type="Proteomes" id="UP001430679">
    <property type="component" value="Unassembled WGS sequence"/>
</dbReference>
<organism evidence="1 2">
    <name type="scientific">Flavobacterium piscisymbiosum</name>
    <dbReference type="NCBI Taxonomy" id="2893753"/>
    <lineage>
        <taxon>Bacteria</taxon>
        <taxon>Pseudomonadati</taxon>
        <taxon>Bacteroidota</taxon>
        <taxon>Flavobacteriia</taxon>
        <taxon>Flavobacteriales</taxon>
        <taxon>Flavobacteriaceae</taxon>
        <taxon>Flavobacterium</taxon>
    </lineage>
</organism>
<keyword evidence="2" id="KW-1185">Reference proteome</keyword>